<reference evidence="2" key="1">
    <citation type="submission" date="2004-10" db="EMBL/GenBank/DDBJ databases">
        <authorList>
            <person name="Town C.D."/>
        </authorList>
    </citation>
    <scope>NUCLEOTIDE SEQUENCE</scope>
</reference>
<evidence type="ECO:0000259" key="1">
    <source>
        <dbReference type="Pfam" id="PF13966"/>
    </source>
</evidence>
<dbReference type="AlphaFoldDB" id="A2Q2L3"/>
<name>A2Q2L3_MEDTR</name>
<proteinExistence type="predicted"/>
<accession>A2Q2L3</accession>
<dbReference type="InterPro" id="IPR026960">
    <property type="entry name" value="RVT-Znf"/>
</dbReference>
<dbReference type="Pfam" id="PF13966">
    <property type="entry name" value="zf-RVT"/>
    <property type="match status" value="1"/>
</dbReference>
<reference evidence="2" key="2">
    <citation type="submission" date="2007-03" db="EMBL/GenBank/DDBJ databases">
        <authorList>
            <consortium name="The International Medicago Genome Annotation Group"/>
        </authorList>
    </citation>
    <scope>NUCLEOTIDE SEQUENCE</scope>
</reference>
<organism evidence="2">
    <name type="scientific">Medicago truncatula</name>
    <name type="common">Barrel medic</name>
    <name type="synonym">Medicago tribuloides</name>
    <dbReference type="NCBI Taxonomy" id="3880"/>
    <lineage>
        <taxon>Eukaryota</taxon>
        <taxon>Viridiplantae</taxon>
        <taxon>Streptophyta</taxon>
        <taxon>Embryophyta</taxon>
        <taxon>Tracheophyta</taxon>
        <taxon>Spermatophyta</taxon>
        <taxon>Magnoliopsida</taxon>
        <taxon>eudicotyledons</taxon>
        <taxon>Gunneridae</taxon>
        <taxon>Pentapetalae</taxon>
        <taxon>rosids</taxon>
        <taxon>fabids</taxon>
        <taxon>Fabales</taxon>
        <taxon>Fabaceae</taxon>
        <taxon>Papilionoideae</taxon>
        <taxon>50 kb inversion clade</taxon>
        <taxon>NPAAA clade</taxon>
        <taxon>Hologalegina</taxon>
        <taxon>IRL clade</taxon>
        <taxon>Trifolieae</taxon>
        <taxon>Medicago</taxon>
    </lineage>
</organism>
<protein>
    <recommendedName>
        <fullName evidence="1">Reverse transcriptase zinc-binding domain-containing protein</fullName>
    </recommendedName>
</protein>
<dbReference type="EMBL" id="AC151520">
    <property type="protein sequence ID" value="ABN06150.1"/>
    <property type="molecule type" value="Genomic_DNA"/>
</dbReference>
<gene>
    <name evidence="2" type="ORF">MtrDRAFT_AC151520g33v2</name>
</gene>
<sequence length="227" mass="26329">MIRNDVIRSSLWWGDIGNLELGVKETSNEFSVKQTYKKIMSGSVVIPDPSWVKVRHKSVPSKVSCFVWRMFQNRVATKDNFLKRGIIDQGSTQRIGECGAEESIAHLFFECMMFGELVSADWNRKCEVEVCFAHLEIGQTRINTILIAFWSILERQDRFRYFTGYQIASAFSSRVLFKCVEVPFPCNSGRLMYKIRFRFYVQKPHQVRWDCVVKSPEISLSSLLEVG</sequence>
<feature type="domain" description="Reverse transcriptase zinc-binding" evidence="1">
    <location>
        <begin position="30"/>
        <end position="114"/>
    </location>
</feature>
<evidence type="ECO:0000313" key="2">
    <source>
        <dbReference type="EMBL" id="ABN06150.1"/>
    </source>
</evidence>